<dbReference type="Proteomes" id="UP000245207">
    <property type="component" value="Unassembled WGS sequence"/>
</dbReference>
<dbReference type="Pfam" id="PF00561">
    <property type="entry name" value="Abhydrolase_1"/>
    <property type="match status" value="1"/>
</dbReference>
<evidence type="ECO:0000256" key="2">
    <source>
        <dbReference type="ARBA" id="ARBA00022801"/>
    </source>
</evidence>
<evidence type="ECO:0000313" key="4">
    <source>
        <dbReference type="EMBL" id="PWA81391.1"/>
    </source>
</evidence>
<comment type="similarity">
    <text evidence="1">Belongs to the AB hydrolase superfamily.</text>
</comment>
<protein>
    <submittedName>
        <fullName evidence="4">Alpha/Beta hydrolase fold protein</fullName>
    </submittedName>
</protein>
<feature type="domain" description="AB hydrolase-1" evidence="3">
    <location>
        <begin position="24"/>
        <end position="187"/>
    </location>
</feature>
<dbReference type="STRING" id="35608.A0A2U1P6K6"/>
<dbReference type="SUPFAM" id="SSF53474">
    <property type="entry name" value="alpha/beta-Hydrolases"/>
    <property type="match status" value="1"/>
</dbReference>
<comment type="caution">
    <text evidence="4">The sequence shown here is derived from an EMBL/GenBank/DDBJ whole genome shotgun (WGS) entry which is preliminary data.</text>
</comment>
<name>A0A2U1P6K6_ARTAN</name>
<dbReference type="OrthoDB" id="408373at2759"/>
<dbReference type="AlphaFoldDB" id="A0A2U1P6K6"/>
<evidence type="ECO:0000256" key="1">
    <source>
        <dbReference type="ARBA" id="ARBA00008645"/>
    </source>
</evidence>
<gene>
    <name evidence="4" type="ORF">CTI12_AA187740</name>
</gene>
<dbReference type="EMBL" id="PKPP01001595">
    <property type="protein sequence ID" value="PWA81391.1"/>
    <property type="molecule type" value="Genomic_DNA"/>
</dbReference>
<evidence type="ECO:0000259" key="3">
    <source>
        <dbReference type="Pfam" id="PF00561"/>
    </source>
</evidence>
<dbReference type="Gene3D" id="3.40.50.1820">
    <property type="entry name" value="alpha/beta hydrolase"/>
    <property type="match status" value="1"/>
</dbReference>
<keyword evidence="5" id="KW-1185">Reference proteome</keyword>
<accession>A0A2U1P6K6</accession>
<proteinExistence type="inferred from homology"/>
<evidence type="ECO:0000313" key="5">
    <source>
        <dbReference type="Proteomes" id="UP000245207"/>
    </source>
</evidence>
<dbReference type="FunFam" id="3.40.50.1820:FF:000042">
    <property type="entry name" value="probable strigolactone esterase DAD2"/>
    <property type="match status" value="1"/>
</dbReference>
<sequence length="392" mass="43877">MVIKLGESLSTTMNAKIMGSGKETIVLAHGFGGDQSLWDKVLPVLTQNYQVVVFDWCFSGAIKDPNTLFDPEKYFSYEAFSDDLIALLEELNIDSTVFVGHSMSGMIGCIASIKKPNLFKKLVLISPSPRYVNSESYEGGFDVKDIEQLFSSIESNYDGWASFFPSVVIDKNDSESLQAFENCLKRMKPEIGLSTAKTVFLCDYRDILEKVVVPCTIVQTTNDIVVPLSVVEFMNKMIKGESTIEMIDTIGHFPQLTAPLQFLDIFDRVMNTHVVLRSELAAHNTLISPCSKRTTALSFREVVRQGSLLLIPGRYMSSLCMVMDTVLHGLFIDCSHLKGEDVSVVSIYEVATCRPATTKGENIEKQRGNIDFKVGRKITKYSPTVYRIMKWI</sequence>
<dbReference type="InterPro" id="IPR000073">
    <property type="entry name" value="AB_hydrolase_1"/>
</dbReference>
<dbReference type="GO" id="GO:0016787">
    <property type="term" value="F:hydrolase activity"/>
    <property type="evidence" value="ECO:0007669"/>
    <property type="project" value="UniProtKB-KW"/>
</dbReference>
<reference evidence="4 5" key="1">
    <citation type="journal article" date="2018" name="Mol. Plant">
        <title>The genome of Artemisia annua provides insight into the evolution of Asteraceae family and artemisinin biosynthesis.</title>
        <authorList>
            <person name="Shen Q."/>
            <person name="Zhang L."/>
            <person name="Liao Z."/>
            <person name="Wang S."/>
            <person name="Yan T."/>
            <person name="Shi P."/>
            <person name="Liu M."/>
            <person name="Fu X."/>
            <person name="Pan Q."/>
            <person name="Wang Y."/>
            <person name="Lv Z."/>
            <person name="Lu X."/>
            <person name="Zhang F."/>
            <person name="Jiang W."/>
            <person name="Ma Y."/>
            <person name="Chen M."/>
            <person name="Hao X."/>
            <person name="Li L."/>
            <person name="Tang Y."/>
            <person name="Lv G."/>
            <person name="Zhou Y."/>
            <person name="Sun X."/>
            <person name="Brodelius P.E."/>
            <person name="Rose J.K.C."/>
            <person name="Tang K."/>
        </authorList>
    </citation>
    <scope>NUCLEOTIDE SEQUENCE [LARGE SCALE GENOMIC DNA]</scope>
    <source>
        <strain evidence="5">cv. Huhao1</strain>
        <tissue evidence="4">Leaf</tissue>
    </source>
</reference>
<keyword evidence="2 4" id="KW-0378">Hydrolase</keyword>
<dbReference type="PANTHER" id="PTHR43039">
    <property type="entry name" value="ESTERASE-RELATED"/>
    <property type="match status" value="1"/>
</dbReference>
<organism evidence="4 5">
    <name type="scientific">Artemisia annua</name>
    <name type="common">Sweet wormwood</name>
    <dbReference type="NCBI Taxonomy" id="35608"/>
    <lineage>
        <taxon>Eukaryota</taxon>
        <taxon>Viridiplantae</taxon>
        <taxon>Streptophyta</taxon>
        <taxon>Embryophyta</taxon>
        <taxon>Tracheophyta</taxon>
        <taxon>Spermatophyta</taxon>
        <taxon>Magnoliopsida</taxon>
        <taxon>eudicotyledons</taxon>
        <taxon>Gunneridae</taxon>
        <taxon>Pentapetalae</taxon>
        <taxon>asterids</taxon>
        <taxon>campanulids</taxon>
        <taxon>Asterales</taxon>
        <taxon>Asteraceae</taxon>
        <taxon>Asteroideae</taxon>
        <taxon>Anthemideae</taxon>
        <taxon>Artemisiinae</taxon>
        <taxon>Artemisia</taxon>
    </lineage>
</organism>
<dbReference type="InterPro" id="IPR029058">
    <property type="entry name" value="AB_hydrolase_fold"/>
</dbReference>